<evidence type="ECO:0008006" key="4">
    <source>
        <dbReference type="Google" id="ProtNLM"/>
    </source>
</evidence>
<organism evidence="2 3">
    <name type="scientific">Paramecium sonneborni</name>
    <dbReference type="NCBI Taxonomy" id="65129"/>
    <lineage>
        <taxon>Eukaryota</taxon>
        <taxon>Sar</taxon>
        <taxon>Alveolata</taxon>
        <taxon>Ciliophora</taxon>
        <taxon>Intramacronucleata</taxon>
        <taxon>Oligohymenophorea</taxon>
        <taxon>Peniculida</taxon>
        <taxon>Parameciidae</taxon>
        <taxon>Paramecium</taxon>
    </lineage>
</organism>
<keyword evidence="1" id="KW-0472">Membrane</keyword>
<name>A0A8S1M279_9CILI</name>
<evidence type="ECO:0000313" key="3">
    <source>
        <dbReference type="Proteomes" id="UP000692954"/>
    </source>
</evidence>
<accession>A0A8S1M279</accession>
<proteinExistence type="predicted"/>
<dbReference type="Proteomes" id="UP000692954">
    <property type="component" value="Unassembled WGS sequence"/>
</dbReference>
<keyword evidence="1" id="KW-1133">Transmembrane helix</keyword>
<feature type="transmembrane region" description="Helical" evidence="1">
    <location>
        <begin position="183"/>
        <end position="206"/>
    </location>
</feature>
<keyword evidence="3" id="KW-1185">Reference proteome</keyword>
<evidence type="ECO:0000313" key="2">
    <source>
        <dbReference type="EMBL" id="CAD8072001.1"/>
    </source>
</evidence>
<keyword evidence="1" id="KW-0812">Transmembrane</keyword>
<comment type="caution">
    <text evidence="2">The sequence shown here is derived from an EMBL/GenBank/DDBJ whole genome shotgun (WGS) entry which is preliminary data.</text>
</comment>
<evidence type="ECO:0000256" key="1">
    <source>
        <dbReference type="SAM" id="Phobius"/>
    </source>
</evidence>
<dbReference type="AlphaFoldDB" id="A0A8S1M279"/>
<dbReference type="EMBL" id="CAJJDN010000028">
    <property type="protein sequence ID" value="CAD8072001.1"/>
    <property type="molecule type" value="Genomic_DNA"/>
</dbReference>
<feature type="transmembrane region" description="Helical" evidence="1">
    <location>
        <begin position="212"/>
        <end position="229"/>
    </location>
</feature>
<protein>
    <recommendedName>
        <fullName evidence="4">Transmembrane protein</fullName>
    </recommendedName>
</protein>
<reference evidence="2" key="1">
    <citation type="submission" date="2021-01" db="EMBL/GenBank/DDBJ databases">
        <authorList>
            <consortium name="Genoscope - CEA"/>
            <person name="William W."/>
        </authorList>
    </citation>
    <scope>NUCLEOTIDE SEQUENCE</scope>
</reference>
<sequence length="259" mass="30953">MAIKNIQNSQRQVQVYQKNIQMRYSPNYLQYLNLQILKWKLHKNNPYPILMRIISRMTSLDMNNLRKLVYKVRKQLSKSCYLFVYENWPHVILGQDEATYFCLEVKIISNELCGNNEIDQPQLPTSYSVYTVSGVATIANFFNQQIQGDFYNVFQSFNSYPNYQVRLKNTVRQLVMNVDQFDLFLKSFCSYQLFLILLCSLIITYWIQHIRYYLIIIIFFGYINAPLVINSQHQPRLWLLCNINWHKLIMIQIVLNVKA</sequence>
<gene>
    <name evidence="2" type="ORF">PSON_ATCC_30995.1.T0280372</name>
</gene>
<dbReference type="OrthoDB" id="6372431at2759"/>